<accession>A0A562Q0Z5</accession>
<evidence type="ECO:0000259" key="4">
    <source>
        <dbReference type="PROSITE" id="PS50043"/>
    </source>
</evidence>
<dbReference type="Gene3D" id="3.40.50.2300">
    <property type="match status" value="1"/>
</dbReference>
<evidence type="ECO:0000313" key="7">
    <source>
        <dbReference type="Proteomes" id="UP000315112"/>
    </source>
</evidence>
<dbReference type="Proteomes" id="UP000315112">
    <property type="component" value="Unassembled WGS sequence"/>
</dbReference>
<dbReference type="EMBL" id="VLKW01000002">
    <property type="protein sequence ID" value="TWI50318.1"/>
    <property type="molecule type" value="Genomic_DNA"/>
</dbReference>
<dbReference type="InterPro" id="IPR051015">
    <property type="entry name" value="EvgA-like"/>
</dbReference>
<dbReference type="GO" id="GO:0006355">
    <property type="term" value="P:regulation of DNA-templated transcription"/>
    <property type="evidence" value="ECO:0007669"/>
    <property type="project" value="InterPro"/>
</dbReference>
<dbReference type="GO" id="GO:0003677">
    <property type="term" value="F:DNA binding"/>
    <property type="evidence" value="ECO:0007669"/>
    <property type="project" value="UniProtKB-KW"/>
</dbReference>
<feature type="modified residue" description="4-aspartylphosphate" evidence="3">
    <location>
        <position position="61"/>
    </location>
</feature>
<organism evidence="6 7">
    <name type="scientific">Pseudoduganella flava</name>
    <dbReference type="NCBI Taxonomy" id="871742"/>
    <lineage>
        <taxon>Bacteria</taxon>
        <taxon>Pseudomonadati</taxon>
        <taxon>Pseudomonadota</taxon>
        <taxon>Betaproteobacteria</taxon>
        <taxon>Burkholderiales</taxon>
        <taxon>Oxalobacteraceae</taxon>
        <taxon>Telluria group</taxon>
        <taxon>Pseudoduganella</taxon>
    </lineage>
</organism>
<dbReference type="InterPro" id="IPR011006">
    <property type="entry name" value="CheY-like_superfamily"/>
</dbReference>
<dbReference type="PANTHER" id="PTHR45566:SF2">
    <property type="entry name" value="NARL SUBFAMILY"/>
    <property type="match status" value="1"/>
</dbReference>
<dbReference type="SMART" id="SM00448">
    <property type="entry name" value="REC"/>
    <property type="match status" value="1"/>
</dbReference>
<evidence type="ECO:0000256" key="3">
    <source>
        <dbReference type="PROSITE-ProRule" id="PRU00169"/>
    </source>
</evidence>
<dbReference type="SMART" id="SM00421">
    <property type="entry name" value="HTH_LUXR"/>
    <property type="match status" value="1"/>
</dbReference>
<evidence type="ECO:0000256" key="1">
    <source>
        <dbReference type="ARBA" id="ARBA00022553"/>
    </source>
</evidence>
<evidence type="ECO:0000259" key="5">
    <source>
        <dbReference type="PROSITE" id="PS50110"/>
    </source>
</evidence>
<keyword evidence="2" id="KW-0238">DNA-binding</keyword>
<protein>
    <submittedName>
        <fullName evidence="6">Two component transcriptional regulator, LuxR family</fullName>
    </submittedName>
</protein>
<feature type="domain" description="Response regulatory" evidence="5">
    <location>
        <begin position="11"/>
        <end position="126"/>
    </location>
</feature>
<dbReference type="GO" id="GO:0000160">
    <property type="term" value="P:phosphorelay signal transduction system"/>
    <property type="evidence" value="ECO:0007669"/>
    <property type="project" value="InterPro"/>
</dbReference>
<dbReference type="InterPro" id="IPR001789">
    <property type="entry name" value="Sig_transdc_resp-reg_receiver"/>
</dbReference>
<reference evidence="6 7" key="1">
    <citation type="journal article" date="2015" name="Stand. Genomic Sci.">
        <title>Genomic Encyclopedia of Bacterial and Archaeal Type Strains, Phase III: the genomes of soil and plant-associated and newly described type strains.</title>
        <authorList>
            <person name="Whitman W.B."/>
            <person name="Woyke T."/>
            <person name="Klenk H.P."/>
            <person name="Zhou Y."/>
            <person name="Lilburn T.G."/>
            <person name="Beck B.J."/>
            <person name="De Vos P."/>
            <person name="Vandamme P."/>
            <person name="Eisen J.A."/>
            <person name="Garrity G."/>
            <person name="Hugenholtz P."/>
            <person name="Kyrpides N.C."/>
        </authorList>
    </citation>
    <scope>NUCLEOTIDE SEQUENCE [LARGE SCALE GENOMIC DNA]</scope>
    <source>
        <strain evidence="6 7">CGMCC 1.10685</strain>
    </source>
</reference>
<dbReference type="PROSITE" id="PS50043">
    <property type="entry name" value="HTH_LUXR_2"/>
    <property type="match status" value="1"/>
</dbReference>
<dbReference type="InterPro" id="IPR016032">
    <property type="entry name" value="Sig_transdc_resp-reg_C-effctor"/>
</dbReference>
<dbReference type="InterPro" id="IPR058245">
    <property type="entry name" value="NreC/VraR/RcsB-like_REC"/>
</dbReference>
<keyword evidence="1 3" id="KW-0597">Phosphoprotein</keyword>
<gene>
    <name evidence="6" type="ORF">IP92_01547</name>
</gene>
<dbReference type="AlphaFoldDB" id="A0A562Q0Z5"/>
<dbReference type="CDD" id="cd06170">
    <property type="entry name" value="LuxR_C_like"/>
    <property type="match status" value="1"/>
</dbReference>
<dbReference type="Pfam" id="PF00072">
    <property type="entry name" value="Response_reg"/>
    <property type="match status" value="1"/>
</dbReference>
<dbReference type="Gene3D" id="1.10.10.10">
    <property type="entry name" value="Winged helix-like DNA-binding domain superfamily/Winged helix DNA-binding domain"/>
    <property type="match status" value="1"/>
</dbReference>
<proteinExistence type="predicted"/>
<comment type="caution">
    <text evidence="6">The sequence shown here is derived from an EMBL/GenBank/DDBJ whole genome shotgun (WGS) entry which is preliminary data.</text>
</comment>
<name>A0A562Q0Z5_9BURK</name>
<dbReference type="InterPro" id="IPR000792">
    <property type="entry name" value="Tscrpt_reg_LuxR_C"/>
</dbReference>
<dbReference type="SUPFAM" id="SSF52172">
    <property type="entry name" value="CheY-like"/>
    <property type="match status" value="1"/>
</dbReference>
<feature type="domain" description="HTH luxR-type" evidence="4">
    <location>
        <begin position="137"/>
        <end position="202"/>
    </location>
</feature>
<dbReference type="Pfam" id="PF00196">
    <property type="entry name" value="GerE"/>
    <property type="match status" value="1"/>
</dbReference>
<dbReference type="SUPFAM" id="SSF46894">
    <property type="entry name" value="C-terminal effector domain of the bipartite response regulators"/>
    <property type="match status" value="1"/>
</dbReference>
<dbReference type="PROSITE" id="PS50110">
    <property type="entry name" value="RESPONSE_REGULATORY"/>
    <property type="match status" value="1"/>
</dbReference>
<dbReference type="PRINTS" id="PR00038">
    <property type="entry name" value="HTHLUXR"/>
</dbReference>
<dbReference type="InterPro" id="IPR036388">
    <property type="entry name" value="WH-like_DNA-bd_sf"/>
</dbReference>
<evidence type="ECO:0000256" key="2">
    <source>
        <dbReference type="ARBA" id="ARBA00023125"/>
    </source>
</evidence>
<dbReference type="CDD" id="cd17535">
    <property type="entry name" value="REC_NarL-like"/>
    <property type="match status" value="1"/>
</dbReference>
<dbReference type="PANTHER" id="PTHR45566">
    <property type="entry name" value="HTH-TYPE TRANSCRIPTIONAL REGULATOR YHJB-RELATED"/>
    <property type="match status" value="1"/>
</dbReference>
<evidence type="ECO:0000313" key="6">
    <source>
        <dbReference type="EMBL" id="TWI50318.1"/>
    </source>
</evidence>
<sequence length="205" mass="21772">MSRDTRMNARNVLIIDDHPMFRTGLGLILRTALEGIAVQEVGALHEALAPAIAEPAVILLDVHLRGLNGLECVAALLGRWPAAAIVVLSADATEATARAALARGAVAFVPKSDTAADIIDTVRQLLHGEFARQPVDAAAHAPGLTPRQQQVLDLLCQGLPNKTIGRRLDLSENTVRGHVQAVLAFLGAPSRTKAAFEARRRGLVD</sequence>